<evidence type="ECO:0000313" key="6">
    <source>
        <dbReference type="Proteomes" id="UP000242763"/>
    </source>
</evidence>
<dbReference type="InterPro" id="IPR043128">
    <property type="entry name" value="Rev_trsase/Diguanyl_cyclase"/>
</dbReference>
<dbReference type="AlphaFoldDB" id="A0A1I3KJ10"/>
<dbReference type="PANTHER" id="PTHR44757:SF2">
    <property type="entry name" value="BIOFILM ARCHITECTURE MAINTENANCE PROTEIN MBAA"/>
    <property type="match status" value="1"/>
</dbReference>
<evidence type="ECO:0000256" key="1">
    <source>
        <dbReference type="PROSITE-ProRule" id="PRU00244"/>
    </source>
</evidence>
<dbReference type="Gene3D" id="3.20.20.450">
    <property type="entry name" value="EAL domain"/>
    <property type="match status" value="1"/>
</dbReference>
<dbReference type="InterPro" id="IPR052155">
    <property type="entry name" value="Biofilm_reg_signaling"/>
</dbReference>
<dbReference type="PROSITE" id="PS50887">
    <property type="entry name" value="GGDEF"/>
    <property type="match status" value="1"/>
</dbReference>
<dbReference type="InterPro" id="IPR000160">
    <property type="entry name" value="GGDEF_dom"/>
</dbReference>
<evidence type="ECO:0000259" key="2">
    <source>
        <dbReference type="PROSITE" id="PS50883"/>
    </source>
</evidence>
<feature type="domain" description="EAL" evidence="2">
    <location>
        <begin position="533"/>
        <end position="783"/>
    </location>
</feature>
<dbReference type="FunFam" id="3.30.70.270:FF:000001">
    <property type="entry name" value="Diguanylate cyclase domain protein"/>
    <property type="match status" value="1"/>
</dbReference>
<feature type="domain" description="GGDEF" evidence="3">
    <location>
        <begin position="391"/>
        <end position="524"/>
    </location>
</feature>
<dbReference type="PANTHER" id="PTHR44757">
    <property type="entry name" value="DIGUANYLATE CYCLASE DGCP"/>
    <property type="match status" value="1"/>
</dbReference>
<feature type="domain" description="MHYT" evidence="4">
    <location>
        <begin position="12"/>
        <end position="199"/>
    </location>
</feature>
<dbReference type="InterPro" id="IPR000014">
    <property type="entry name" value="PAS"/>
</dbReference>
<dbReference type="InterPro" id="IPR001633">
    <property type="entry name" value="EAL_dom"/>
</dbReference>
<dbReference type="InterPro" id="IPR029787">
    <property type="entry name" value="Nucleotide_cyclase"/>
</dbReference>
<dbReference type="PROSITE" id="PS50924">
    <property type="entry name" value="MHYT"/>
    <property type="match status" value="1"/>
</dbReference>
<gene>
    <name evidence="5" type="ORF">SAMN03080618_01219</name>
</gene>
<evidence type="ECO:0000259" key="4">
    <source>
        <dbReference type="PROSITE" id="PS50924"/>
    </source>
</evidence>
<dbReference type="SMART" id="SM00267">
    <property type="entry name" value="GGDEF"/>
    <property type="match status" value="1"/>
</dbReference>
<dbReference type="InterPro" id="IPR005330">
    <property type="entry name" value="MHYT_dom"/>
</dbReference>
<feature type="transmembrane region" description="Helical" evidence="1">
    <location>
        <begin position="145"/>
        <end position="163"/>
    </location>
</feature>
<dbReference type="Gene3D" id="3.30.450.20">
    <property type="entry name" value="PAS domain"/>
    <property type="match status" value="1"/>
</dbReference>
<dbReference type="NCBIfam" id="TIGR00229">
    <property type="entry name" value="sensory_box"/>
    <property type="match status" value="1"/>
</dbReference>
<dbReference type="SUPFAM" id="SSF55785">
    <property type="entry name" value="PYP-like sensor domain (PAS domain)"/>
    <property type="match status" value="1"/>
</dbReference>
<dbReference type="Proteomes" id="UP000242763">
    <property type="component" value="Unassembled WGS sequence"/>
</dbReference>
<dbReference type="InterPro" id="IPR035965">
    <property type="entry name" value="PAS-like_dom_sf"/>
</dbReference>
<dbReference type="CDD" id="cd00130">
    <property type="entry name" value="PAS"/>
    <property type="match status" value="1"/>
</dbReference>
<keyword evidence="1" id="KW-0812">Transmembrane</keyword>
<dbReference type="OrthoDB" id="9814202at2"/>
<keyword evidence="1" id="KW-1133">Transmembrane helix</keyword>
<feature type="transmembrane region" description="Helical" evidence="1">
    <location>
        <begin position="84"/>
        <end position="104"/>
    </location>
</feature>
<dbReference type="CDD" id="cd01949">
    <property type="entry name" value="GGDEF"/>
    <property type="match status" value="1"/>
</dbReference>
<dbReference type="SMART" id="SM00091">
    <property type="entry name" value="PAS"/>
    <property type="match status" value="1"/>
</dbReference>
<dbReference type="Pfam" id="PF00990">
    <property type="entry name" value="GGDEF"/>
    <property type="match status" value="1"/>
</dbReference>
<evidence type="ECO:0000313" key="5">
    <source>
        <dbReference type="EMBL" id="SFI72437.1"/>
    </source>
</evidence>
<keyword evidence="6" id="KW-1185">Reference proteome</keyword>
<feature type="transmembrane region" description="Helical" evidence="1">
    <location>
        <begin position="113"/>
        <end position="133"/>
    </location>
</feature>
<name>A0A1I3KJ10_9HYPH</name>
<dbReference type="PROSITE" id="PS50883">
    <property type="entry name" value="EAL"/>
    <property type="match status" value="1"/>
</dbReference>
<keyword evidence="1" id="KW-0472">Membrane</keyword>
<evidence type="ECO:0000259" key="3">
    <source>
        <dbReference type="PROSITE" id="PS50887"/>
    </source>
</evidence>
<dbReference type="SMART" id="SM00052">
    <property type="entry name" value="EAL"/>
    <property type="match status" value="1"/>
</dbReference>
<feature type="transmembrane region" description="Helical" evidence="1">
    <location>
        <begin position="216"/>
        <end position="237"/>
    </location>
</feature>
<dbReference type="STRING" id="1121003.SAMN03080618_01219"/>
<protein>
    <submittedName>
        <fullName evidence="5">PAS domain S-box-containing protein/diguanylate cyclase (GGDEF) domain-containing protein</fullName>
    </submittedName>
</protein>
<dbReference type="SUPFAM" id="SSF141868">
    <property type="entry name" value="EAL domain-like"/>
    <property type="match status" value="1"/>
</dbReference>
<dbReference type="InterPro" id="IPR035919">
    <property type="entry name" value="EAL_sf"/>
</dbReference>
<dbReference type="EMBL" id="FORF01000005">
    <property type="protein sequence ID" value="SFI72437.1"/>
    <property type="molecule type" value="Genomic_DNA"/>
</dbReference>
<dbReference type="CDD" id="cd01948">
    <property type="entry name" value="EAL"/>
    <property type="match status" value="1"/>
</dbReference>
<feature type="transmembrane region" description="Helical" evidence="1">
    <location>
        <begin position="47"/>
        <end position="72"/>
    </location>
</feature>
<sequence>MLTIYNCIVNEHDLRLVVLAAIICAISSFTTVNLLRHLNASTGNGRYAWMVLTTAATGFGIWATHFIAMLAFAPALPSAYDGPLTVLSLAVALALTGAGVTVATSKDTVDHRLVGGSLIGAGIAGMHFIGMAAYKVPGALAWDQLYVAASLLAAVIFGALAIQTALGKVRRGQQWLAGTFLTLGICGLHFIAMAAVTIQPDAAIDIPPASISPTLLALGVALAAFAILLFSAIALWISIRDLQRNHAEEQRMRDLVNAAVEGLVVCRDGMVVTANASFVAMSGRPLGEIVHQRFCELVPVESDAVGRERVEAAVQRKDGSRLPVEIIERDITYDGVPHTVYAVRDLRERRKAEADIRHLAMHDMLTGLPNRRAFNERLEEEIVLHRKKTHRYLGLLCLDLDRFKEINDLFGHAAGDAVLQQVAASVGSVLSERQLFARLGGDEFAILLPDLANPSEADDVARKILATMREQRGTAATENLVSTSIGIAICPSDATDASDLISHGDAALYCAKGDGRDTWRRFDASMGRAIRSRRIMEHDLRHAISRDEMSLVYQPQKRLDTGETIGFEALLRWNRAESGNISPATFIPVAEDSGAIVPIGRWVMEEACREAATWPDHISVAVNVSPVQLHYASFAHDVRTILARTGLPANRLEIEITETALVRDMNRALIALRQIKALGVRVAMDDFGTGYSSLSNLRAFPFDKIKIDGSFIRSVDTNPQAATIVKAVLGIGRGLGLPVLAEGVETSEELKFLADEFCQIGQGYLLGRPSHRVDLAPLPAAHHHAIAHPVGA</sequence>
<organism evidence="5 6">
    <name type="scientific">Aquamicrobium aerolatum DSM 21857</name>
    <dbReference type="NCBI Taxonomy" id="1121003"/>
    <lineage>
        <taxon>Bacteria</taxon>
        <taxon>Pseudomonadati</taxon>
        <taxon>Pseudomonadota</taxon>
        <taxon>Alphaproteobacteria</taxon>
        <taxon>Hyphomicrobiales</taxon>
        <taxon>Phyllobacteriaceae</taxon>
        <taxon>Aerobium</taxon>
    </lineage>
</organism>
<dbReference type="SUPFAM" id="SSF55073">
    <property type="entry name" value="Nucleotide cyclase"/>
    <property type="match status" value="1"/>
</dbReference>
<dbReference type="Pfam" id="PF03707">
    <property type="entry name" value="MHYT"/>
    <property type="match status" value="3"/>
</dbReference>
<dbReference type="Gene3D" id="3.30.70.270">
    <property type="match status" value="1"/>
</dbReference>
<dbReference type="GO" id="GO:0016020">
    <property type="term" value="C:membrane"/>
    <property type="evidence" value="ECO:0007669"/>
    <property type="project" value="UniProtKB-UniRule"/>
</dbReference>
<accession>A0A1I3KJ10</accession>
<feature type="transmembrane region" description="Helical" evidence="1">
    <location>
        <begin position="16"/>
        <end position="35"/>
    </location>
</feature>
<reference evidence="6" key="1">
    <citation type="submission" date="2016-10" db="EMBL/GenBank/DDBJ databases">
        <authorList>
            <person name="Varghese N."/>
            <person name="Submissions S."/>
        </authorList>
    </citation>
    <scope>NUCLEOTIDE SEQUENCE [LARGE SCALE GENOMIC DNA]</scope>
    <source>
        <strain evidence="6">DSM 21857</strain>
    </source>
</reference>
<dbReference type="NCBIfam" id="TIGR00254">
    <property type="entry name" value="GGDEF"/>
    <property type="match status" value="1"/>
</dbReference>
<dbReference type="Pfam" id="PF00563">
    <property type="entry name" value="EAL"/>
    <property type="match status" value="1"/>
</dbReference>
<feature type="transmembrane region" description="Helical" evidence="1">
    <location>
        <begin position="175"/>
        <end position="196"/>
    </location>
</feature>
<proteinExistence type="predicted"/>
<dbReference type="GO" id="GO:0003824">
    <property type="term" value="F:catalytic activity"/>
    <property type="evidence" value="ECO:0007669"/>
    <property type="project" value="UniProtKB-ARBA"/>
</dbReference>